<evidence type="ECO:0000256" key="1">
    <source>
        <dbReference type="SAM" id="MobiDB-lite"/>
    </source>
</evidence>
<evidence type="ECO:0000313" key="3">
    <source>
        <dbReference type="Proteomes" id="UP001175228"/>
    </source>
</evidence>
<proteinExistence type="predicted"/>
<comment type="caution">
    <text evidence="2">The sequence shown here is derived from an EMBL/GenBank/DDBJ whole genome shotgun (WGS) entry which is preliminary data.</text>
</comment>
<dbReference type="Proteomes" id="UP001175228">
    <property type="component" value="Unassembled WGS sequence"/>
</dbReference>
<dbReference type="EMBL" id="JAUEPU010000021">
    <property type="protein sequence ID" value="KAK0494363.1"/>
    <property type="molecule type" value="Genomic_DNA"/>
</dbReference>
<accession>A0AA39Q3W9</accession>
<dbReference type="AlphaFoldDB" id="A0AA39Q3W9"/>
<reference evidence="2" key="1">
    <citation type="submission" date="2023-06" db="EMBL/GenBank/DDBJ databases">
        <authorList>
            <consortium name="Lawrence Berkeley National Laboratory"/>
            <person name="Ahrendt S."/>
            <person name="Sahu N."/>
            <person name="Indic B."/>
            <person name="Wong-Bajracharya J."/>
            <person name="Merenyi Z."/>
            <person name="Ke H.-M."/>
            <person name="Monk M."/>
            <person name="Kocsube S."/>
            <person name="Drula E."/>
            <person name="Lipzen A."/>
            <person name="Balint B."/>
            <person name="Henrissat B."/>
            <person name="Andreopoulos B."/>
            <person name="Martin F.M."/>
            <person name="Harder C.B."/>
            <person name="Rigling D."/>
            <person name="Ford K.L."/>
            <person name="Foster G.D."/>
            <person name="Pangilinan J."/>
            <person name="Papanicolaou A."/>
            <person name="Barry K."/>
            <person name="LaButti K."/>
            <person name="Viragh M."/>
            <person name="Koriabine M."/>
            <person name="Yan M."/>
            <person name="Riley R."/>
            <person name="Champramary S."/>
            <person name="Plett K.L."/>
            <person name="Tsai I.J."/>
            <person name="Slot J."/>
            <person name="Sipos G."/>
            <person name="Plett J."/>
            <person name="Nagy L.G."/>
            <person name="Grigoriev I.V."/>
        </authorList>
    </citation>
    <scope>NUCLEOTIDE SEQUENCE</scope>
    <source>
        <strain evidence="2">HWK02</strain>
    </source>
</reference>
<gene>
    <name evidence="2" type="ORF">EDD18DRAFT_1107383</name>
</gene>
<feature type="region of interest" description="Disordered" evidence="1">
    <location>
        <begin position="56"/>
        <end position="90"/>
    </location>
</feature>
<name>A0AA39Q3W9_9AGAR</name>
<keyword evidence="3" id="KW-1185">Reference proteome</keyword>
<protein>
    <submittedName>
        <fullName evidence="2">Uncharacterized protein</fullName>
    </submittedName>
</protein>
<feature type="compositionally biased region" description="Acidic residues" evidence="1">
    <location>
        <begin position="70"/>
        <end position="83"/>
    </location>
</feature>
<evidence type="ECO:0000313" key="2">
    <source>
        <dbReference type="EMBL" id="KAK0494363.1"/>
    </source>
</evidence>
<organism evidence="2 3">
    <name type="scientific">Armillaria luteobubalina</name>
    <dbReference type="NCBI Taxonomy" id="153913"/>
    <lineage>
        <taxon>Eukaryota</taxon>
        <taxon>Fungi</taxon>
        <taxon>Dikarya</taxon>
        <taxon>Basidiomycota</taxon>
        <taxon>Agaricomycotina</taxon>
        <taxon>Agaricomycetes</taxon>
        <taxon>Agaricomycetidae</taxon>
        <taxon>Agaricales</taxon>
        <taxon>Marasmiineae</taxon>
        <taxon>Physalacriaceae</taxon>
        <taxon>Armillaria</taxon>
    </lineage>
</organism>
<sequence>MKQLTILPHRIEYLPPRDGAAYLCDSRVHNKTITKGLTVDDWMAFLTGTMGVKPIHPDDAQTLMTGNDESGSESSDDESESDSEPWHLKWHQENPLPKNTLKYKLREHKIFLKYNIILINSEAVNAVRAFDNGRGLCPPMGMSQRLNPQGFPMTIWELKGMIRDIRNQQPHWKSCLYLLWEFFRISSSVHLEYCDLTTVMRLNNDWVDIRDQFDSLEPPEFMSMPAACLTSNPRNTNHGVGLYTVRDRNGHLFPSIVVRPQWYSLCITEINTAHPDALIEIANLSNILERMDWDGASRDLDEDDMIRYLASNGVTQAMIDSAYPYGLTFIDCGLSTDSTHTDFYSEVDQQWHILLNTYETLLAINAHQGWWYPDVQDIERIHVL</sequence>